<organism evidence="1">
    <name type="scientific">uncultured Sulfurovum sp</name>
    <dbReference type="NCBI Taxonomy" id="269237"/>
    <lineage>
        <taxon>Bacteria</taxon>
        <taxon>Pseudomonadati</taxon>
        <taxon>Campylobacterota</taxon>
        <taxon>Epsilonproteobacteria</taxon>
        <taxon>Campylobacterales</taxon>
        <taxon>Sulfurovaceae</taxon>
        <taxon>Sulfurovum</taxon>
        <taxon>environmental samples</taxon>
    </lineage>
</organism>
<proteinExistence type="predicted"/>
<dbReference type="EMBL" id="CACVAS010000047">
    <property type="protein sequence ID" value="CAA6807905.1"/>
    <property type="molecule type" value="Genomic_DNA"/>
</dbReference>
<reference evidence="1" key="1">
    <citation type="submission" date="2020-01" db="EMBL/GenBank/DDBJ databases">
        <authorList>
            <person name="Meier V. D."/>
            <person name="Meier V D."/>
        </authorList>
    </citation>
    <scope>NUCLEOTIDE SEQUENCE</scope>
    <source>
        <strain evidence="1">HLG_WM_MAG_01</strain>
    </source>
</reference>
<gene>
    <name evidence="1" type="ORF">HELGO_WM3352</name>
</gene>
<protein>
    <submittedName>
        <fullName evidence="1">Uncharacterized protein</fullName>
    </submittedName>
</protein>
<evidence type="ECO:0000313" key="1">
    <source>
        <dbReference type="EMBL" id="CAA6807905.1"/>
    </source>
</evidence>
<sequence>MKLHDIKLTYITMSHQDKSAEVSTLSKVIKDRGRLLSESLAIGNLSHYQAPIIERELATLTEAQTKEIKERGDGFVYGGDRFIGQIIFGIKDNLEPIDAYITKIKNSPAYIAFTTKEA</sequence>
<name>A0A6S6STD7_9BACT</name>
<dbReference type="AlphaFoldDB" id="A0A6S6STD7"/>
<accession>A0A6S6STD7</accession>